<feature type="region of interest" description="Disordered" evidence="1">
    <location>
        <begin position="1"/>
        <end position="32"/>
    </location>
</feature>
<accession>A9NKF7</accession>
<dbReference type="EMBL" id="EF081736">
    <property type="protein sequence ID" value="ABK21118.1"/>
    <property type="molecule type" value="mRNA"/>
</dbReference>
<name>A9NKF7_PICSI</name>
<evidence type="ECO:0000256" key="1">
    <source>
        <dbReference type="SAM" id="MobiDB-lite"/>
    </source>
</evidence>
<reference evidence="2" key="1">
    <citation type="journal article" date="2008" name="BMC Genomics">
        <title>A conifer genomics resource of 200,000 spruce (Picea spp.) ESTs and 6,464 high-quality, sequence-finished full-length cDNAs for Sitka spruce (Picea sitchensis).</title>
        <authorList>
            <person name="Ralph S.G."/>
            <person name="Chun H.J."/>
            <person name="Kolosova N."/>
            <person name="Cooper D."/>
            <person name="Oddy C."/>
            <person name="Ritland C.E."/>
            <person name="Kirkpatrick R."/>
            <person name="Moore R."/>
            <person name="Barber S."/>
            <person name="Holt R.A."/>
            <person name="Jones S.J."/>
            <person name="Marra M.A."/>
            <person name="Douglas C.J."/>
            <person name="Ritland K."/>
            <person name="Bohlmann J."/>
        </authorList>
    </citation>
    <scope>NUCLEOTIDE SEQUENCE</scope>
    <source>
        <tissue evidence="2">Bark</tissue>
    </source>
</reference>
<evidence type="ECO:0000313" key="2">
    <source>
        <dbReference type="EMBL" id="ABK21118.1"/>
    </source>
</evidence>
<proteinExistence type="evidence at transcript level"/>
<dbReference type="AlphaFoldDB" id="A9NKF7"/>
<organism evidence="2">
    <name type="scientific">Picea sitchensis</name>
    <name type="common">Sitka spruce</name>
    <name type="synonym">Pinus sitchensis</name>
    <dbReference type="NCBI Taxonomy" id="3332"/>
    <lineage>
        <taxon>Eukaryota</taxon>
        <taxon>Viridiplantae</taxon>
        <taxon>Streptophyta</taxon>
        <taxon>Embryophyta</taxon>
        <taxon>Tracheophyta</taxon>
        <taxon>Spermatophyta</taxon>
        <taxon>Pinopsida</taxon>
        <taxon>Pinidae</taxon>
        <taxon>Conifers I</taxon>
        <taxon>Pinales</taxon>
        <taxon>Pinaceae</taxon>
        <taxon>Picea</taxon>
    </lineage>
</organism>
<protein>
    <submittedName>
        <fullName evidence="2">Uncharacterized protein</fullName>
    </submittedName>
</protein>
<dbReference type="OMA" id="CETEFHA"/>
<sequence length="254" mass="27606">MGVLSERKRPAEDQELDGGEKRLHRSSEKEFDGYDIDLQSSSEYRNVEGVEHELISNVLVTENDDIFLYPTGNGGVYNESIEHLINNGDFTTNTNTACETEFSRYDYASSDHHGCYSAINGSSDLQKNEEEGRSEMGTCYDHGSPLEGLDLFFDDVGLGFGVHEDDSLEFVAELVKRPGEGCEILSGVGACSGVSASAEQTFIEENEVHDWLFGGSQRSPGPDSLQGCCTGGDHLLVLNDPSLAHVFEGMAAGT</sequence>